<organism evidence="2 3">
    <name type="scientific">Goodea atripinnis</name>
    <dbReference type="NCBI Taxonomy" id="208336"/>
    <lineage>
        <taxon>Eukaryota</taxon>
        <taxon>Metazoa</taxon>
        <taxon>Chordata</taxon>
        <taxon>Craniata</taxon>
        <taxon>Vertebrata</taxon>
        <taxon>Euteleostomi</taxon>
        <taxon>Actinopterygii</taxon>
        <taxon>Neopterygii</taxon>
        <taxon>Teleostei</taxon>
        <taxon>Neoteleostei</taxon>
        <taxon>Acanthomorphata</taxon>
        <taxon>Ovalentaria</taxon>
        <taxon>Atherinomorphae</taxon>
        <taxon>Cyprinodontiformes</taxon>
        <taxon>Goodeidae</taxon>
        <taxon>Goodea</taxon>
    </lineage>
</organism>
<feature type="transmembrane region" description="Helical" evidence="1">
    <location>
        <begin position="104"/>
        <end position="127"/>
    </location>
</feature>
<evidence type="ECO:0000256" key="1">
    <source>
        <dbReference type="SAM" id="Phobius"/>
    </source>
</evidence>
<keyword evidence="3" id="KW-1185">Reference proteome</keyword>
<feature type="transmembrane region" description="Helical" evidence="1">
    <location>
        <begin position="25"/>
        <end position="43"/>
    </location>
</feature>
<feature type="non-terminal residue" evidence="2">
    <location>
        <position position="1"/>
    </location>
</feature>
<sequence length="140" mass="15483">PHHSHIFPPAPVLQVLHPFPERRQYLVMFFHTFLFLSIRIFNIGHSLFHLAQSCLNIFQSLSSLAVSLIEKTSAATTYNVALTFRISSMKLQSVWFSSAQLEDFIGLAGVLSGIGLVRIASLLLVAAPLKKLALLLLAIS</sequence>
<proteinExistence type="predicted"/>
<keyword evidence="1" id="KW-1133">Transmembrane helix</keyword>
<dbReference type="Proteomes" id="UP001476798">
    <property type="component" value="Unassembled WGS sequence"/>
</dbReference>
<evidence type="ECO:0000313" key="3">
    <source>
        <dbReference type="Proteomes" id="UP001476798"/>
    </source>
</evidence>
<comment type="caution">
    <text evidence="2">The sequence shown here is derived from an EMBL/GenBank/DDBJ whole genome shotgun (WGS) entry which is preliminary data.</text>
</comment>
<keyword evidence="1" id="KW-0472">Membrane</keyword>
<evidence type="ECO:0000313" key="2">
    <source>
        <dbReference type="EMBL" id="MEQ2190267.1"/>
    </source>
</evidence>
<keyword evidence="1" id="KW-0812">Transmembrane</keyword>
<accession>A0ABV0Q476</accession>
<gene>
    <name evidence="2" type="ORF">GOODEAATRI_034014</name>
</gene>
<reference evidence="2 3" key="1">
    <citation type="submission" date="2021-06" db="EMBL/GenBank/DDBJ databases">
        <authorList>
            <person name="Palmer J.M."/>
        </authorList>
    </citation>
    <scope>NUCLEOTIDE SEQUENCE [LARGE SCALE GENOMIC DNA]</scope>
    <source>
        <strain evidence="2 3">GA_2019</strain>
        <tissue evidence="2">Muscle</tissue>
    </source>
</reference>
<name>A0ABV0Q476_9TELE</name>
<protein>
    <submittedName>
        <fullName evidence="2">Uncharacterized protein</fullName>
    </submittedName>
</protein>
<dbReference type="EMBL" id="JAHRIO010097795">
    <property type="protein sequence ID" value="MEQ2190267.1"/>
    <property type="molecule type" value="Genomic_DNA"/>
</dbReference>